<name>A0ABQ0P1R7_9PROT</name>
<accession>A0ABQ0P1R7</accession>
<dbReference type="EMBL" id="BAQD01000011">
    <property type="protein sequence ID" value="GBQ06415.1"/>
    <property type="molecule type" value="Genomic_DNA"/>
</dbReference>
<reference evidence="1" key="1">
    <citation type="submission" date="2013-04" db="EMBL/GenBank/DDBJ databases">
        <title>The genome sequencing project of 58 acetic acid bacteria.</title>
        <authorList>
            <person name="Okamoto-Kainuma A."/>
            <person name="Ishikawa M."/>
            <person name="Umino S."/>
            <person name="Koizumi Y."/>
            <person name="Shiwa Y."/>
            <person name="Yoshikawa H."/>
            <person name="Matsutani M."/>
            <person name="Matsushita K."/>
        </authorList>
    </citation>
    <scope>NUCLEOTIDE SEQUENCE</scope>
    <source>
        <strain evidence="1">DSM 15669</strain>
    </source>
</reference>
<organism evidence="1 2">
    <name type="scientific">Saccharibacter floricola DSM 15669</name>
    <dbReference type="NCBI Taxonomy" id="1123227"/>
    <lineage>
        <taxon>Bacteria</taxon>
        <taxon>Pseudomonadati</taxon>
        <taxon>Pseudomonadota</taxon>
        <taxon>Alphaproteobacteria</taxon>
        <taxon>Acetobacterales</taxon>
        <taxon>Acetobacteraceae</taxon>
        <taxon>Saccharibacter</taxon>
    </lineage>
</organism>
<protein>
    <submittedName>
        <fullName evidence="1">Uncharacterized protein</fullName>
    </submittedName>
</protein>
<evidence type="ECO:0000313" key="2">
    <source>
        <dbReference type="Proteomes" id="UP001062901"/>
    </source>
</evidence>
<comment type="caution">
    <text evidence="1">The sequence shown here is derived from an EMBL/GenBank/DDBJ whole genome shotgun (WGS) entry which is preliminary data.</text>
</comment>
<gene>
    <name evidence="1" type="ORF">AA15669_0930</name>
</gene>
<proteinExistence type="predicted"/>
<sequence length="63" mass="7467">MYGSGVGADTESYQLQKCNTEQKMKKSSHYFFCMPELGRKRKGLLFLKKYEERAKVMPLKRRD</sequence>
<keyword evidence="2" id="KW-1185">Reference proteome</keyword>
<evidence type="ECO:0000313" key="1">
    <source>
        <dbReference type="EMBL" id="GBQ06415.1"/>
    </source>
</evidence>
<dbReference type="Proteomes" id="UP001062901">
    <property type="component" value="Unassembled WGS sequence"/>
</dbReference>